<reference evidence="2 3" key="1">
    <citation type="journal article" date="2012" name="Genome Biol.">
        <title>Genome and low-iron response of an oceanic diatom adapted to chronic iron limitation.</title>
        <authorList>
            <person name="Lommer M."/>
            <person name="Specht M."/>
            <person name="Roy A.S."/>
            <person name="Kraemer L."/>
            <person name="Andreson R."/>
            <person name="Gutowska M.A."/>
            <person name="Wolf J."/>
            <person name="Bergner S.V."/>
            <person name="Schilhabel M.B."/>
            <person name="Klostermeier U.C."/>
            <person name="Beiko R.G."/>
            <person name="Rosenstiel P."/>
            <person name="Hippler M."/>
            <person name="Laroche J."/>
        </authorList>
    </citation>
    <scope>NUCLEOTIDE SEQUENCE [LARGE SCALE GENOMIC DNA]</scope>
    <source>
        <strain evidence="2 3">CCMP1005</strain>
    </source>
</reference>
<evidence type="ECO:0000313" key="2">
    <source>
        <dbReference type="EMBL" id="EJK75023.1"/>
    </source>
</evidence>
<dbReference type="Proteomes" id="UP000266841">
    <property type="component" value="Unassembled WGS sequence"/>
</dbReference>
<dbReference type="PANTHER" id="PTHR32301">
    <property type="entry name" value="COUNTIN RECEPTOR CNR3-RELATED"/>
    <property type="match status" value="1"/>
</dbReference>
<sequence length="766" mass="86528">MRMLALLLVLVPAAGTKISRYREQREAFGLDGKIPITSTSDDHGRRRLRVAGDEPGLSIAIARPFCPGQEKALVDSFADWSTFPLSEHDCANYDVGLVLSFPREPDRSLYPKVFSSYESIKRIMKETEGWSGCVSTVELSWANISVEEDSYGDYFSRPGGYRNWVNGPNRQFERLFRYLQSKRFDLWYLMEPDSYPRRRFWLDNLMNEIRTAAPFAILGSKYDGEAWNYFHNQLSTDVLHHINGNGVYNLTDPMLLEMMSEMEAEADTMFNAVPFDLRLSQMMLEGASGKPCSFMFNSKKHNVILPDKSAKFVQLWEDYGGSYYGPVMESNVISNRASHVYMPDDVEEFSLVHGKKIYHPWSRRVNGRRSLSPMFMDLCNAEVKTKWFMLIDDRFKLLDDFQLHVTKDDGRPLQGNTPALSEPCLNSPVRHARFLHASLDAVTLSLDTVFYTNHVRELCGHLESINYEQIIEDETFLLRNVMNIGGASGDSVMATVYFAWLSKQSLLQQTYETKSKAKLGINPKFERKVKPSFAMLNNLADIGSEEYAKATPVFWHVPKSGGTTAQVIVARCLGLVTASGTGTILEAEAANATGIPYLGPQELRIVHKDGGLRFVNVDVATIRGIKVAKGLDPIGSGLVDVALAPDLDTFTEYLLDDRRGIRAKMFAVFRDPVKRAVSLFHYLQRVSGNCSSQFEISIHSPHLLRAQAYWEPTYDPALANMTIIEWAHSGKAENDWLTRVLCGDMDVSVLDYACVLLQTDLTRLVL</sequence>
<comment type="caution">
    <text evidence="2">The sequence shown here is derived from an EMBL/GenBank/DDBJ whole genome shotgun (WGS) entry which is preliminary data.</text>
</comment>
<evidence type="ECO:0000256" key="1">
    <source>
        <dbReference type="SAM" id="SignalP"/>
    </source>
</evidence>
<protein>
    <recommendedName>
        <fullName evidence="4">Sulfotransferase domain-containing protein</fullName>
    </recommendedName>
</protein>
<dbReference type="InterPro" id="IPR053259">
    <property type="entry name" value="Golvesin-related_Golgi"/>
</dbReference>
<dbReference type="eggNOG" id="ENOG502SFVN">
    <property type="taxonomic scope" value="Eukaryota"/>
</dbReference>
<evidence type="ECO:0000313" key="3">
    <source>
        <dbReference type="Proteomes" id="UP000266841"/>
    </source>
</evidence>
<dbReference type="OrthoDB" id="406096at2759"/>
<gene>
    <name evidence="2" type="ORF">THAOC_03267</name>
</gene>
<name>K0T8A8_THAOC</name>
<evidence type="ECO:0008006" key="4">
    <source>
        <dbReference type="Google" id="ProtNLM"/>
    </source>
</evidence>
<accession>K0T8A8</accession>
<organism evidence="2 3">
    <name type="scientific">Thalassiosira oceanica</name>
    <name type="common">Marine diatom</name>
    <dbReference type="NCBI Taxonomy" id="159749"/>
    <lineage>
        <taxon>Eukaryota</taxon>
        <taxon>Sar</taxon>
        <taxon>Stramenopiles</taxon>
        <taxon>Ochrophyta</taxon>
        <taxon>Bacillariophyta</taxon>
        <taxon>Coscinodiscophyceae</taxon>
        <taxon>Thalassiosirophycidae</taxon>
        <taxon>Thalassiosirales</taxon>
        <taxon>Thalassiosiraceae</taxon>
        <taxon>Thalassiosira</taxon>
    </lineage>
</organism>
<feature type="chain" id="PRO_5013130542" description="Sulfotransferase domain-containing protein" evidence="1">
    <location>
        <begin position="16"/>
        <end position="766"/>
    </location>
</feature>
<proteinExistence type="predicted"/>
<dbReference type="AlphaFoldDB" id="K0T8A8"/>
<feature type="signal peptide" evidence="1">
    <location>
        <begin position="1"/>
        <end position="15"/>
    </location>
</feature>
<keyword evidence="1" id="KW-0732">Signal</keyword>
<dbReference type="PANTHER" id="PTHR32301:SF6">
    <property type="entry name" value="GOLVESIN-RELATED"/>
    <property type="match status" value="1"/>
</dbReference>
<keyword evidence="3" id="KW-1185">Reference proteome</keyword>
<dbReference type="EMBL" id="AGNL01003186">
    <property type="protein sequence ID" value="EJK75023.1"/>
    <property type="molecule type" value="Genomic_DNA"/>
</dbReference>